<accession>A0A9E6ZJU1</accession>
<evidence type="ECO:0000313" key="2">
    <source>
        <dbReference type="Proteomes" id="UP000829401"/>
    </source>
</evidence>
<evidence type="ECO:0000313" key="1">
    <source>
        <dbReference type="EMBL" id="UNO48131.1"/>
    </source>
</evidence>
<sequence length="219" mass="25419">MQLREIKRPYELIVSLGSACAPATHLRRHNLRKFSMPFDWVVSQSLSDINRILRGKFEGYMELSNMERIDGVAHLVENGVIKPVKTYFIKDNRYNIISVHDFPVTKHWVEHYPQYKEKLNYRVNRFLEQLAASKSVLFVRWSADRDEVMELKSVLSEFVQGDINILIINPRVELEAPIEGEWGIPGVCLVYTGVNSEDVTTWDIVLNGITLRNTDNERV</sequence>
<gene>
    <name evidence="1" type="ORF">K1I37_15805</name>
</gene>
<dbReference type="OrthoDB" id="5326008at2"/>
<dbReference type="KEGG" id="aaco:K1I37_15805"/>
<keyword evidence="2" id="KW-1185">Reference proteome</keyword>
<dbReference type="RefSeq" id="WP_031219221.1">
    <property type="nucleotide sequence ID" value="NZ_AURB01000180.1"/>
</dbReference>
<dbReference type="AlphaFoldDB" id="A0A9E6ZJU1"/>
<reference evidence="2" key="1">
    <citation type="journal article" date="2022" name="G3 (Bethesda)">
        <title>Unveiling the complete genome sequence of Alicyclobacillus acidoterrestris DSM 3922T, a taint-producing strain.</title>
        <authorList>
            <person name="Leonardo I.C."/>
            <person name="Barreto Crespo M.T."/>
            <person name="Gaspar F.B."/>
        </authorList>
    </citation>
    <scope>NUCLEOTIDE SEQUENCE [LARGE SCALE GENOMIC DNA]</scope>
    <source>
        <strain evidence="2">DSM 3922</strain>
    </source>
</reference>
<dbReference type="Pfam" id="PF08795">
    <property type="entry name" value="DUF1796"/>
    <property type="match status" value="1"/>
</dbReference>
<dbReference type="Proteomes" id="UP000829401">
    <property type="component" value="Chromosome"/>
</dbReference>
<name>A0A9E6ZJU1_ALIAG</name>
<organism evidence="1 2">
    <name type="scientific">Alicyclobacillus acidoterrestris (strain ATCC 49025 / DSM 3922 / CIP 106132 / NCIMB 13137 / GD3B)</name>
    <dbReference type="NCBI Taxonomy" id="1356854"/>
    <lineage>
        <taxon>Bacteria</taxon>
        <taxon>Bacillati</taxon>
        <taxon>Bacillota</taxon>
        <taxon>Bacilli</taxon>
        <taxon>Bacillales</taxon>
        <taxon>Alicyclobacillaceae</taxon>
        <taxon>Alicyclobacillus</taxon>
    </lineage>
</organism>
<dbReference type="EMBL" id="CP080467">
    <property type="protein sequence ID" value="UNO48131.1"/>
    <property type="molecule type" value="Genomic_DNA"/>
</dbReference>
<protein>
    <submittedName>
        <fullName evidence="1">Papain-like cysteine peptidase</fullName>
    </submittedName>
</protein>
<proteinExistence type="predicted"/>
<dbReference type="InterPro" id="IPR014903">
    <property type="entry name" value="DUF1796"/>
</dbReference>